<keyword evidence="1" id="KW-0677">Repeat</keyword>
<dbReference type="InterPro" id="IPR027417">
    <property type="entry name" value="P-loop_NTPase"/>
</dbReference>
<evidence type="ECO:0000256" key="3">
    <source>
        <dbReference type="SAM" id="MobiDB-lite"/>
    </source>
</evidence>
<dbReference type="SUPFAM" id="SSF52540">
    <property type="entry name" value="P-loop containing nucleoside triphosphate hydrolases"/>
    <property type="match status" value="1"/>
</dbReference>
<dbReference type="InterPro" id="IPR052318">
    <property type="entry name" value="CellDiv_DevSignal_Domain"/>
</dbReference>
<dbReference type="SMART" id="SM00015">
    <property type="entry name" value="IQ"/>
    <property type="match status" value="3"/>
</dbReference>
<keyword evidence="5" id="KW-1185">Reference proteome</keyword>
<organism evidence="4 5">
    <name type="scientific">Neocallimastix californiae</name>
    <dbReference type="NCBI Taxonomy" id="1754190"/>
    <lineage>
        <taxon>Eukaryota</taxon>
        <taxon>Fungi</taxon>
        <taxon>Fungi incertae sedis</taxon>
        <taxon>Chytridiomycota</taxon>
        <taxon>Chytridiomycota incertae sedis</taxon>
        <taxon>Neocallimastigomycetes</taxon>
        <taxon>Neocallimastigales</taxon>
        <taxon>Neocallimastigaceae</taxon>
        <taxon>Neocallimastix</taxon>
    </lineage>
</organism>
<reference evidence="4 5" key="1">
    <citation type="submission" date="2016-08" db="EMBL/GenBank/DDBJ databases">
        <title>A Parts List for Fungal Cellulosomes Revealed by Comparative Genomics.</title>
        <authorList>
            <consortium name="DOE Joint Genome Institute"/>
            <person name="Haitjema C.H."/>
            <person name="Gilmore S.P."/>
            <person name="Henske J.K."/>
            <person name="Solomon K.V."/>
            <person name="De Groot R."/>
            <person name="Kuo A."/>
            <person name="Mondo S.J."/>
            <person name="Salamov A.A."/>
            <person name="Labutti K."/>
            <person name="Zhao Z."/>
            <person name="Chiniquy J."/>
            <person name="Barry K."/>
            <person name="Brewer H.M."/>
            <person name="Purvine S.O."/>
            <person name="Wright A.T."/>
            <person name="Boxma B."/>
            <person name="Van Alen T."/>
            <person name="Hackstein J.H."/>
            <person name="Baker S.E."/>
            <person name="Grigoriev I.V."/>
            <person name="O'Malley M.A."/>
        </authorList>
    </citation>
    <scope>NUCLEOTIDE SEQUENCE [LARGE SCALE GENOMIC DNA]</scope>
    <source>
        <strain evidence="4 5">G1</strain>
    </source>
</reference>
<dbReference type="OrthoDB" id="2106915at2759"/>
<evidence type="ECO:0000313" key="4">
    <source>
        <dbReference type="EMBL" id="ORY86502.1"/>
    </source>
</evidence>
<dbReference type="STRING" id="1754190.A0A1Y2FR69"/>
<evidence type="ECO:0000313" key="5">
    <source>
        <dbReference type="Proteomes" id="UP000193920"/>
    </source>
</evidence>
<sequence length="464" mass="53737">MDLNSHLAPFSFIKTKNKVTAPSPLQTSFTLFSPDSPLQPKVENFDEGYGEILQYNVLNFFKKKVKKDDLLVFNTYPYKVSEDLKKIFNNGNKFIKNRGKLSVNNVSIMKEVVEKLNLLNDISKCIVEPDWDIFQKAASIIQANWRGYVKRKEYINNYLEHANEMKNVKFIKNYNYFSKKEPKYITKEELYSKLDFLTRHKKPLVKSNSNKTTSPVSPSSKGASKEISSVIAKTASTTNTDTLIKAATTIQANFRGHYVRHYYNKYQNSNIQATKIQALWRGYATRKKFEVKITLNSLNKLCQQHTILIENIYKLINPYITSNNKLTFSTYEEKINSLSHKMSKQTTEVSKKLTDYEKNINRIVKDRQRDKDEYTKQINTLKNELEETRRDIFKIKKELNMPTTQAKIKNKTLDHSNNNNSSINNGINTNIGNNVVTPNYYNSSSNNNNTSNIIINNNNISNIN</sequence>
<feature type="region of interest" description="Disordered" evidence="3">
    <location>
        <begin position="442"/>
        <end position="464"/>
    </location>
</feature>
<proteinExistence type="predicted"/>
<dbReference type="Proteomes" id="UP000193920">
    <property type="component" value="Unassembled WGS sequence"/>
</dbReference>
<dbReference type="CDD" id="cd23767">
    <property type="entry name" value="IQCD"/>
    <property type="match status" value="2"/>
</dbReference>
<keyword evidence="2" id="KW-0175">Coiled coil</keyword>
<protein>
    <recommendedName>
        <fullName evidence="6">IQ domain-containing protein</fullName>
    </recommendedName>
</protein>
<evidence type="ECO:0008006" key="6">
    <source>
        <dbReference type="Google" id="ProtNLM"/>
    </source>
</evidence>
<dbReference type="PANTHER" id="PTHR22590:SF2">
    <property type="entry name" value="IQ DOMAIN-CONTAINING PROTEIN N"/>
    <property type="match status" value="1"/>
</dbReference>
<dbReference type="InterPro" id="IPR000048">
    <property type="entry name" value="IQ_motif_EF-hand-BS"/>
</dbReference>
<feature type="coiled-coil region" evidence="2">
    <location>
        <begin position="353"/>
        <end position="398"/>
    </location>
</feature>
<comment type="caution">
    <text evidence="4">The sequence shown here is derived from an EMBL/GenBank/DDBJ whole genome shotgun (WGS) entry which is preliminary data.</text>
</comment>
<gene>
    <name evidence="4" type="ORF">LY90DRAFT_663151</name>
</gene>
<name>A0A1Y2FR69_9FUNG</name>
<dbReference type="Pfam" id="PF00612">
    <property type="entry name" value="IQ"/>
    <property type="match status" value="3"/>
</dbReference>
<evidence type="ECO:0000256" key="2">
    <source>
        <dbReference type="SAM" id="Coils"/>
    </source>
</evidence>
<accession>A0A1Y2FR69</accession>
<dbReference type="Gene3D" id="1.20.5.190">
    <property type="match status" value="1"/>
</dbReference>
<evidence type="ECO:0000256" key="1">
    <source>
        <dbReference type="ARBA" id="ARBA00022737"/>
    </source>
</evidence>
<dbReference type="PANTHER" id="PTHR22590">
    <property type="entry name" value="MYOSIN MOTOR DOMAIN-CONTAINING PROTEIN"/>
    <property type="match status" value="1"/>
</dbReference>
<dbReference type="PROSITE" id="PS50096">
    <property type="entry name" value="IQ"/>
    <property type="match status" value="3"/>
</dbReference>
<feature type="non-terminal residue" evidence="4">
    <location>
        <position position="464"/>
    </location>
</feature>
<dbReference type="AlphaFoldDB" id="A0A1Y2FR69"/>
<dbReference type="EMBL" id="MCOG01000002">
    <property type="protein sequence ID" value="ORY86502.1"/>
    <property type="molecule type" value="Genomic_DNA"/>
</dbReference>